<evidence type="ECO:0000256" key="3">
    <source>
        <dbReference type="ARBA" id="ARBA00022737"/>
    </source>
</evidence>
<evidence type="ECO:0000313" key="5">
    <source>
        <dbReference type="Proteomes" id="UP000239649"/>
    </source>
</evidence>
<dbReference type="AlphaFoldDB" id="A0A2P6VG80"/>
<dbReference type="EMBL" id="LHPF02000008">
    <property type="protein sequence ID" value="PSC73093.1"/>
    <property type="molecule type" value="Genomic_DNA"/>
</dbReference>
<dbReference type="GO" id="GO:0005930">
    <property type="term" value="C:axoneme"/>
    <property type="evidence" value="ECO:0007669"/>
    <property type="project" value="UniProtKB-SubCell"/>
</dbReference>
<dbReference type="PANTHER" id="PTHR48051:SF1">
    <property type="entry name" value="RAS SUPPRESSOR PROTEIN 1"/>
    <property type="match status" value="1"/>
</dbReference>
<evidence type="ECO:0000256" key="1">
    <source>
        <dbReference type="ARBA" id="ARBA00004430"/>
    </source>
</evidence>
<dbReference type="OrthoDB" id="512212at2759"/>
<dbReference type="PANTHER" id="PTHR48051">
    <property type="match status" value="1"/>
</dbReference>
<reference evidence="4 5" key="1">
    <citation type="journal article" date="2018" name="Plant J.">
        <title>Genome sequences of Chlorella sorokiniana UTEX 1602 and Micractinium conductrix SAG 241.80: implications to maltose excretion by a green alga.</title>
        <authorList>
            <person name="Arriola M.B."/>
            <person name="Velmurugan N."/>
            <person name="Zhang Y."/>
            <person name="Plunkett M.H."/>
            <person name="Hondzo H."/>
            <person name="Barney B.M."/>
        </authorList>
    </citation>
    <scope>NUCLEOTIDE SEQUENCE [LARGE SCALE GENOMIC DNA]</scope>
    <source>
        <strain evidence="4 5">SAG 241.80</strain>
    </source>
</reference>
<organism evidence="4 5">
    <name type="scientific">Micractinium conductrix</name>
    <dbReference type="NCBI Taxonomy" id="554055"/>
    <lineage>
        <taxon>Eukaryota</taxon>
        <taxon>Viridiplantae</taxon>
        <taxon>Chlorophyta</taxon>
        <taxon>core chlorophytes</taxon>
        <taxon>Trebouxiophyceae</taxon>
        <taxon>Chlorellales</taxon>
        <taxon>Chlorellaceae</taxon>
        <taxon>Chlorella clade</taxon>
        <taxon>Micractinium</taxon>
    </lineage>
</organism>
<gene>
    <name evidence="4" type="ORF">C2E20_3561</name>
</gene>
<keyword evidence="2" id="KW-0433">Leucine-rich repeat</keyword>
<proteinExistence type="predicted"/>
<keyword evidence="5" id="KW-1185">Reference proteome</keyword>
<evidence type="ECO:0000313" key="4">
    <source>
        <dbReference type="EMBL" id="PSC73093.1"/>
    </source>
</evidence>
<dbReference type="InterPro" id="IPR050216">
    <property type="entry name" value="LRR_domain-containing"/>
</dbReference>
<accession>A0A2P6VG80</accession>
<protein>
    <submittedName>
        <fullName evidence="4">Leucine rich repeat isoform B</fullName>
    </submittedName>
</protein>
<keyword evidence="3" id="KW-0677">Repeat</keyword>
<dbReference type="Proteomes" id="UP000239649">
    <property type="component" value="Unassembled WGS sequence"/>
</dbReference>
<evidence type="ECO:0000256" key="2">
    <source>
        <dbReference type="ARBA" id="ARBA00022614"/>
    </source>
</evidence>
<dbReference type="STRING" id="554055.A0A2P6VG80"/>
<dbReference type="Gene3D" id="3.80.10.10">
    <property type="entry name" value="Ribonuclease Inhibitor"/>
    <property type="match status" value="1"/>
</dbReference>
<comment type="caution">
    <text evidence="4">The sequence shown here is derived from an EMBL/GenBank/DDBJ whole genome shotgun (WGS) entry which is preliminary data.</text>
</comment>
<name>A0A2P6VG80_9CHLO</name>
<comment type="subcellular location">
    <subcellularLocation>
        <location evidence="1">Cytoplasm</location>
        <location evidence="1">Cytoskeleton</location>
        <location evidence="1">Cilium axoneme</location>
    </subcellularLocation>
</comment>
<dbReference type="SUPFAM" id="SSF52058">
    <property type="entry name" value="L domain-like"/>
    <property type="match status" value="1"/>
</dbReference>
<dbReference type="InterPro" id="IPR032675">
    <property type="entry name" value="LRR_dom_sf"/>
</dbReference>
<sequence length="504" mass="52886">MQADARELVFGNADLLGACLSFVEPHDLLTSVPLVCKAFAAAQASPGACWAALELDGLRVTTTGSAPMGAETAALFWRKLAAWARRRAGGLRSLRLANQRHLLQQLEPDARLAALQGLWAALGGSSDGPSCSGGGGGGGCALRALEVGRSSLALPPGGLASLACLSQLRQLEVNTAGPLDTAELDALGRGLPALEELRVCLMRRRGEHCAFRGAFPAALARLPRLRLLHLEAPYSALNAATIALPDCASAWGSQLEELHLINMGIEALPPALGGLPRLRALCLARNRLGQHPGAVPWALSQLTALRRLELQYSGFADGPPAVVGELCGLEELNLSGNLWGSTVRDLPAEYSQLTSLKYLTLTNCELSALPPLVQRLSSLLLLKVNINTIQSLPGGAYLRSLECIDLAHNRFTAGYPRALAAATRLQLLSFQHNGVHYSDPAIALRDALAPPPPLDHPPPATAAGDGASAAAAAVAAHAVFTAAPVWLPEVFLPKAPHARVAMLH</sequence>